<evidence type="ECO:0000313" key="3">
    <source>
        <dbReference type="Proteomes" id="UP000758168"/>
    </source>
</evidence>
<dbReference type="Pfam" id="PF06564">
    <property type="entry name" value="CBP_BcsQ"/>
    <property type="match status" value="1"/>
</dbReference>
<dbReference type="Pfam" id="PF26563">
    <property type="entry name" value="Rv3660c_N"/>
    <property type="match status" value="1"/>
</dbReference>
<dbReference type="InterPro" id="IPR050625">
    <property type="entry name" value="ParA/MinD_ATPase"/>
</dbReference>
<reference evidence="2 3" key="1">
    <citation type="submission" date="2021-03" db="EMBL/GenBank/DDBJ databases">
        <title>Sequencing the genomes of 1000 actinobacteria strains.</title>
        <authorList>
            <person name="Klenk H.-P."/>
        </authorList>
    </citation>
    <scope>NUCLEOTIDE SEQUENCE [LARGE SCALE GENOMIC DNA]</scope>
    <source>
        <strain evidence="2 3">DSM 12936</strain>
    </source>
</reference>
<accession>A0ABS4Z967</accession>
<dbReference type="NCBIfam" id="TIGR03815">
    <property type="entry name" value="CpaE_hom_Actino"/>
    <property type="match status" value="1"/>
</dbReference>
<dbReference type="EMBL" id="JAGIOB010000001">
    <property type="protein sequence ID" value="MBP2417594.1"/>
    <property type="molecule type" value="Genomic_DNA"/>
</dbReference>
<evidence type="ECO:0000313" key="2">
    <source>
        <dbReference type="EMBL" id="MBP2417594.1"/>
    </source>
</evidence>
<dbReference type="Proteomes" id="UP000758168">
    <property type="component" value="Unassembled WGS sequence"/>
</dbReference>
<feature type="domain" description="Rv3660c-like CheY-like N-terminal" evidence="1">
    <location>
        <begin position="12"/>
        <end position="117"/>
    </location>
</feature>
<organism evidence="2 3">
    <name type="scientific">Microlunatus capsulatus</name>
    <dbReference type="NCBI Taxonomy" id="99117"/>
    <lineage>
        <taxon>Bacteria</taxon>
        <taxon>Bacillati</taxon>
        <taxon>Actinomycetota</taxon>
        <taxon>Actinomycetes</taxon>
        <taxon>Propionibacteriales</taxon>
        <taxon>Propionibacteriaceae</taxon>
        <taxon>Microlunatus</taxon>
    </lineage>
</organism>
<dbReference type="InterPro" id="IPR059050">
    <property type="entry name" value="Rv3660c_N"/>
</dbReference>
<sequence length="357" mass="35776">MDLPGATPPVVVTADPELLARVHAVTATLAVQPRLLDQPAEVRDVWASAPLVVVGPDLAAALASLRLPPRRGLLVVGHDEAPAAAVRHSAGLGAAVLTLPSGAEALADAVSGLAGRSPGSGRLLALTGASGGVGTSTAAAALALVAARDGTRAALVDLDERGGGLDLLLGAEQHEGWRWPRLSGARGFLGDLHGQLPVVEGVDVLATARLPDSGAPLTGEAVGAVLLSLLRSHALVVVDLPREATAGAAEVLRRAEEVLLVVRADVRGVAAGREAARLLVPSCAAVRVLTRHARRSGLAGAAAAEALGLGSAGVLPHDPAALAAGERGEPPARSDRSVLARTARAVLAQCLPAEVRA</sequence>
<keyword evidence="3" id="KW-1185">Reference proteome</keyword>
<dbReference type="RefSeq" id="WP_245358076.1">
    <property type="nucleotide sequence ID" value="NZ_BAAAMH010000003.1"/>
</dbReference>
<dbReference type="InterPro" id="IPR027417">
    <property type="entry name" value="P-loop_NTPase"/>
</dbReference>
<protein>
    <submittedName>
        <fullName evidence="2">Secretion/DNA translocation related CpaE-like protein</fullName>
    </submittedName>
</protein>
<dbReference type="InterPro" id="IPR017746">
    <property type="entry name" value="Cellulose_synthase_operon_BcsQ"/>
</dbReference>
<dbReference type="SUPFAM" id="SSF52540">
    <property type="entry name" value="P-loop containing nucleoside triphosphate hydrolases"/>
    <property type="match status" value="1"/>
</dbReference>
<name>A0ABS4Z967_9ACTN</name>
<dbReference type="PANTHER" id="PTHR43384">
    <property type="entry name" value="SEPTUM SITE-DETERMINING PROTEIN MIND HOMOLOG, CHLOROPLASTIC-RELATED"/>
    <property type="match status" value="1"/>
</dbReference>
<dbReference type="InterPro" id="IPR022521">
    <property type="entry name" value="Rv3660c"/>
</dbReference>
<evidence type="ECO:0000259" key="1">
    <source>
        <dbReference type="Pfam" id="PF26563"/>
    </source>
</evidence>
<gene>
    <name evidence="2" type="ORF">JOF54_002516</name>
</gene>
<comment type="caution">
    <text evidence="2">The sequence shown here is derived from an EMBL/GenBank/DDBJ whole genome shotgun (WGS) entry which is preliminary data.</text>
</comment>
<proteinExistence type="predicted"/>
<dbReference type="Gene3D" id="3.40.50.300">
    <property type="entry name" value="P-loop containing nucleotide triphosphate hydrolases"/>
    <property type="match status" value="1"/>
</dbReference>
<dbReference type="PANTHER" id="PTHR43384:SF11">
    <property type="entry name" value="SEPTUM SITE DETERMINING PROTEIN"/>
    <property type="match status" value="1"/>
</dbReference>